<evidence type="ECO:0000313" key="3">
    <source>
        <dbReference type="Proteomes" id="UP000250774"/>
    </source>
</evidence>
<dbReference type="KEGG" id="vg:54993552"/>
<evidence type="ECO:0000313" key="2">
    <source>
        <dbReference type="EMBL" id="AWY06138.1"/>
    </source>
</evidence>
<proteinExistence type="predicted"/>
<protein>
    <submittedName>
        <fullName evidence="2">Uncharacterized protein</fullName>
    </submittedName>
</protein>
<gene>
    <name evidence="2" type="primary">33</name>
    <name evidence="2" type="ORF">PBI_SUZY_33</name>
</gene>
<keyword evidence="3" id="KW-1185">Reference proteome</keyword>
<sequence length="132" mass="14479">MDTNVIIALITLAGAIAAAIASSGIVSYVQNKGKTTVETKQIEENIISKIRREGDKKNDVLVARAELQEYKFDILLEEHLALIDKVKLTCGSADQVELAELRASALKIKYTDRIPGREPPPQFPHPGDESHS</sequence>
<dbReference type="Proteomes" id="UP000250774">
    <property type="component" value="Segment"/>
</dbReference>
<dbReference type="RefSeq" id="YP_009802994.1">
    <property type="nucleotide sequence ID" value="NC_047990.1"/>
</dbReference>
<dbReference type="EMBL" id="MH271313">
    <property type="protein sequence ID" value="AWY06138.1"/>
    <property type="molecule type" value="Genomic_DNA"/>
</dbReference>
<accession>A0A2Z4Q9J9</accession>
<name>A0A2Z4Q9J9_9CAUD</name>
<feature type="region of interest" description="Disordered" evidence="1">
    <location>
        <begin position="112"/>
        <end position="132"/>
    </location>
</feature>
<dbReference type="GeneID" id="54993552"/>
<evidence type="ECO:0000256" key="1">
    <source>
        <dbReference type="SAM" id="MobiDB-lite"/>
    </source>
</evidence>
<organism evidence="2 3">
    <name type="scientific">Gordonia phage Suzy</name>
    <dbReference type="NCBI Taxonomy" id="2201430"/>
    <lineage>
        <taxon>Viruses</taxon>
        <taxon>Duplodnaviria</taxon>
        <taxon>Heunggongvirae</taxon>
        <taxon>Uroviricota</taxon>
        <taxon>Caudoviricetes</taxon>
        <taxon>Terapinvirus</taxon>
        <taxon>Terapinvirus suzy</taxon>
    </lineage>
</organism>
<reference evidence="3" key="1">
    <citation type="submission" date="2018-04" db="EMBL/GenBank/DDBJ databases">
        <authorList>
            <person name="Harrington T."/>
            <person name="Washburn E."/>
            <person name="Bricker J."/>
            <person name="McKinney A."/>
            <person name="Betsko A.J."/>
            <person name="Garlena R.A."/>
            <person name="Russell D.A."/>
            <person name="Pope W.A."/>
            <person name="Jacobs-Sera D."/>
            <person name="Hatfull G.F."/>
        </authorList>
    </citation>
    <scope>NUCLEOTIDE SEQUENCE [LARGE SCALE GENOMIC DNA]</scope>
</reference>